<name>A0A668RQH5_OREAU</name>
<evidence type="ECO:0000313" key="3">
    <source>
        <dbReference type="Ensembl" id="ENSOABP00000001974.2"/>
    </source>
</evidence>
<dbReference type="InterPro" id="IPR015940">
    <property type="entry name" value="UBA"/>
</dbReference>
<dbReference type="AlphaFoldDB" id="A0A668RQH5"/>
<reference evidence="3" key="1">
    <citation type="submission" date="2025-08" db="UniProtKB">
        <authorList>
            <consortium name="Ensembl"/>
        </authorList>
    </citation>
    <scope>IDENTIFICATION</scope>
</reference>
<dbReference type="Gene3D" id="1.10.8.10">
    <property type="entry name" value="DNA helicase RuvA subunit, C-terminal domain"/>
    <property type="match status" value="1"/>
</dbReference>
<dbReference type="Proteomes" id="UP000472276">
    <property type="component" value="Unassembled WGS sequence"/>
</dbReference>
<dbReference type="Ensembl" id="ENSOABT00000002049.2">
    <property type="protein sequence ID" value="ENSOABP00000001974.2"/>
    <property type="gene ID" value="ENSOABG00000001248.2"/>
</dbReference>
<sequence length="188" mass="20008">MEPSEQSGPDSGSQDVNPVFLQQLRELDIPEEAAKQALLHTRNVSAEEAAMYYFNKLENEEEGDDDLIYKMVFVVNMDLAMGIGKWESLGCYILLSLTGGCSGWSCCCGLVPGSTREEQLEGDGLEVGPQWGQEGGGPGHQCGSSAGIAGPGHEPQSAHISCPRCGTYPGGVWVPHCPGNHGGRRDGE</sequence>
<gene>
    <name evidence="3" type="primary">CHODL</name>
</gene>
<dbReference type="SUPFAM" id="SSF46934">
    <property type="entry name" value="UBA-like"/>
    <property type="match status" value="1"/>
</dbReference>
<dbReference type="OMA" id="AISWIFE"/>
<evidence type="ECO:0000256" key="1">
    <source>
        <dbReference type="SAM" id="MobiDB-lite"/>
    </source>
</evidence>
<protein>
    <recommendedName>
        <fullName evidence="2">UBA domain-containing protein</fullName>
    </recommendedName>
</protein>
<proteinExistence type="predicted"/>
<feature type="region of interest" description="Disordered" evidence="1">
    <location>
        <begin position="132"/>
        <end position="155"/>
    </location>
</feature>
<keyword evidence="4" id="KW-1185">Reference proteome</keyword>
<dbReference type="Pfam" id="PF22562">
    <property type="entry name" value="UBA_7"/>
    <property type="match status" value="1"/>
</dbReference>
<evidence type="ECO:0000259" key="2">
    <source>
        <dbReference type="Pfam" id="PF22562"/>
    </source>
</evidence>
<feature type="domain" description="UBA" evidence="2">
    <location>
        <begin position="17"/>
        <end position="57"/>
    </location>
</feature>
<evidence type="ECO:0000313" key="4">
    <source>
        <dbReference type="Proteomes" id="UP000472276"/>
    </source>
</evidence>
<accession>A0A668RQH5</accession>
<organism evidence="3 4">
    <name type="scientific">Oreochromis aureus</name>
    <name type="common">Israeli tilapia</name>
    <name type="synonym">Chromis aureus</name>
    <dbReference type="NCBI Taxonomy" id="47969"/>
    <lineage>
        <taxon>Eukaryota</taxon>
        <taxon>Metazoa</taxon>
        <taxon>Chordata</taxon>
        <taxon>Craniata</taxon>
        <taxon>Vertebrata</taxon>
        <taxon>Euteleostomi</taxon>
        <taxon>Actinopterygii</taxon>
        <taxon>Neopterygii</taxon>
        <taxon>Teleostei</taxon>
        <taxon>Neoteleostei</taxon>
        <taxon>Acanthomorphata</taxon>
        <taxon>Ovalentaria</taxon>
        <taxon>Cichlomorphae</taxon>
        <taxon>Cichliformes</taxon>
        <taxon>Cichlidae</taxon>
        <taxon>African cichlids</taxon>
        <taxon>Pseudocrenilabrinae</taxon>
        <taxon>Oreochromini</taxon>
        <taxon>Oreochromis</taxon>
    </lineage>
</organism>
<reference evidence="3" key="2">
    <citation type="submission" date="2025-09" db="UniProtKB">
        <authorList>
            <consortium name="Ensembl"/>
        </authorList>
    </citation>
    <scope>IDENTIFICATION</scope>
</reference>
<dbReference type="InterPro" id="IPR009060">
    <property type="entry name" value="UBA-like_sf"/>
</dbReference>